<dbReference type="Pfam" id="PF19289">
    <property type="entry name" value="PmbA_TldD_3rd"/>
    <property type="match status" value="1"/>
</dbReference>
<accession>A0A410Q8Q0</accession>
<sequence>MTFSEQHEIISFLRLTTEEWSKKLLSNIRLSCDFSYEIIGFDSKNAEQIRRFYTYIYININGRTKLSKSSIFPYLLQLEEIQKYVEHILLNIDLNVEKHMIEPGFFDIVFEAGWPGLIFHEACGHCLESDNIVRGTSIFGKKDLGRKVSIPELTLVDDPTKRYGGYLDIDDEGNKSMPIELIKNGYLASFITDEKGANTLSTENNGHGRKEKYSSKTLPRMTNTFIFPNGICTREDIISNIDNGIYVKNLGGGSVNISTGEFCFYVTEAEKIEGGKVIHHLNDLMVIDNSLHFLENIFSIANNLVIESGFCKKEGQCVPVGCGQPTIAVHNVYIR</sequence>
<proteinExistence type="inferred from homology"/>
<comment type="similarity">
    <text evidence="1">Belongs to the peptidase U62 family.</text>
</comment>
<dbReference type="PANTHER" id="PTHR30624:SF4">
    <property type="entry name" value="METALLOPROTEASE TLDD"/>
    <property type="match status" value="1"/>
</dbReference>
<evidence type="ECO:0000313" key="4">
    <source>
        <dbReference type="Proteomes" id="UP000287969"/>
    </source>
</evidence>
<feature type="domain" description="Metalloprotease TldD/E C-terminal" evidence="2">
    <location>
        <begin position="106"/>
        <end position="333"/>
    </location>
</feature>
<dbReference type="GO" id="GO:0006508">
    <property type="term" value="P:proteolysis"/>
    <property type="evidence" value="ECO:0007669"/>
    <property type="project" value="InterPro"/>
</dbReference>
<dbReference type="AlphaFoldDB" id="A0A410Q8Q0"/>
<dbReference type="InterPro" id="IPR051463">
    <property type="entry name" value="Peptidase_U62_metallo"/>
</dbReference>
<keyword evidence="4" id="KW-1185">Reference proteome</keyword>
<evidence type="ECO:0000256" key="1">
    <source>
        <dbReference type="ARBA" id="ARBA00005836"/>
    </source>
</evidence>
<dbReference type="GO" id="GO:0005829">
    <property type="term" value="C:cytosol"/>
    <property type="evidence" value="ECO:0007669"/>
    <property type="project" value="TreeGrafter"/>
</dbReference>
<dbReference type="GO" id="GO:0008237">
    <property type="term" value="F:metallopeptidase activity"/>
    <property type="evidence" value="ECO:0007669"/>
    <property type="project" value="InterPro"/>
</dbReference>
<dbReference type="OrthoDB" id="9803213at2"/>
<gene>
    <name evidence="3" type="ORF">EQM13_01655</name>
</gene>
<protein>
    <submittedName>
        <fullName evidence="3">TldD/PmbA family protein</fullName>
    </submittedName>
</protein>
<dbReference type="InterPro" id="IPR045569">
    <property type="entry name" value="Metalloprtase-TldD/E_C"/>
</dbReference>
<dbReference type="Proteomes" id="UP000287969">
    <property type="component" value="Chromosome"/>
</dbReference>
<dbReference type="InterPro" id="IPR036059">
    <property type="entry name" value="TldD/PmbA_sf"/>
</dbReference>
<dbReference type="EMBL" id="CP035282">
    <property type="protein sequence ID" value="QAT60367.1"/>
    <property type="molecule type" value="Genomic_DNA"/>
</dbReference>
<reference evidence="4" key="1">
    <citation type="submission" date="2019-01" db="EMBL/GenBank/DDBJ databases">
        <title>Draft genomes of a novel of Sporanaerobacter strains.</title>
        <authorList>
            <person name="Ma S."/>
        </authorList>
    </citation>
    <scope>NUCLEOTIDE SEQUENCE [LARGE SCALE GENOMIC DNA]</scope>
    <source>
        <strain evidence="4">NJN-17</strain>
    </source>
</reference>
<organism evidence="3 4">
    <name type="scientific">Acidilutibacter cellobiosedens</name>
    <dbReference type="NCBI Taxonomy" id="2507161"/>
    <lineage>
        <taxon>Bacteria</taxon>
        <taxon>Bacillati</taxon>
        <taxon>Bacillota</taxon>
        <taxon>Tissierellia</taxon>
        <taxon>Tissierellales</taxon>
        <taxon>Acidilutibacteraceae</taxon>
        <taxon>Acidilutibacter</taxon>
    </lineage>
</organism>
<dbReference type="SUPFAM" id="SSF111283">
    <property type="entry name" value="Putative modulator of DNA gyrase, PmbA/TldD"/>
    <property type="match status" value="1"/>
</dbReference>
<name>A0A410Q8Q0_9FIRM</name>
<dbReference type="PANTHER" id="PTHR30624">
    <property type="entry name" value="UNCHARACTERIZED PROTEIN TLDD AND PMBA"/>
    <property type="match status" value="1"/>
</dbReference>
<dbReference type="RefSeq" id="WP_128751771.1">
    <property type="nucleotide sequence ID" value="NZ_CP035282.1"/>
</dbReference>
<evidence type="ECO:0000313" key="3">
    <source>
        <dbReference type="EMBL" id="QAT60367.1"/>
    </source>
</evidence>
<evidence type="ECO:0000259" key="2">
    <source>
        <dbReference type="Pfam" id="PF19289"/>
    </source>
</evidence>
<dbReference type="KEGG" id="spoa:EQM13_01655"/>